<dbReference type="Gene3D" id="3.40.50.1100">
    <property type="match status" value="1"/>
</dbReference>
<dbReference type="Pfam" id="PF00291">
    <property type="entry name" value="PALP"/>
    <property type="match status" value="1"/>
</dbReference>
<dbReference type="SUPFAM" id="SSF54631">
    <property type="entry name" value="CBS-domain pair"/>
    <property type="match status" value="1"/>
</dbReference>
<reference evidence="5 6" key="1">
    <citation type="submission" date="2019-03" db="EMBL/GenBank/DDBJ databases">
        <title>Lake Tanganyika Metagenome-Assembled Genomes (MAGs).</title>
        <authorList>
            <person name="Tran P."/>
        </authorList>
    </citation>
    <scope>NUCLEOTIDE SEQUENCE [LARGE SCALE GENOMIC DNA]</scope>
    <source>
        <strain evidence="5">K_DeepCast_65m_m2_236</strain>
    </source>
</reference>
<dbReference type="PROSITE" id="PS51371">
    <property type="entry name" value="CBS"/>
    <property type="match status" value="2"/>
</dbReference>
<gene>
    <name evidence="5" type="ORF">FJZ00_05525</name>
</gene>
<feature type="domain" description="CBS" evidence="4">
    <location>
        <begin position="110"/>
        <end position="165"/>
    </location>
</feature>
<protein>
    <submittedName>
        <fullName evidence="5">Pyridoxal-phosphate dependent enzyme</fullName>
    </submittedName>
</protein>
<keyword evidence="3" id="KW-0129">CBS domain</keyword>
<dbReference type="Gene3D" id="3.10.580.10">
    <property type="entry name" value="CBS-domain"/>
    <property type="match status" value="1"/>
</dbReference>
<dbReference type="InterPro" id="IPR000644">
    <property type="entry name" value="CBS_dom"/>
</dbReference>
<evidence type="ECO:0000256" key="2">
    <source>
        <dbReference type="ARBA" id="ARBA00022898"/>
    </source>
</evidence>
<dbReference type="InterPro" id="IPR046342">
    <property type="entry name" value="CBS_dom_sf"/>
</dbReference>
<feature type="non-terminal residue" evidence="5">
    <location>
        <position position="1"/>
    </location>
</feature>
<evidence type="ECO:0000259" key="4">
    <source>
        <dbReference type="PROSITE" id="PS51371"/>
    </source>
</evidence>
<keyword evidence="2" id="KW-0663">Pyridoxal phosphate</keyword>
<dbReference type="PANTHER" id="PTHR10314">
    <property type="entry name" value="CYSTATHIONINE BETA-SYNTHASE"/>
    <property type="match status" value="1"/>
</dbReference>
<name>A0A937X3G5_9BACT</name>
<sequence length="230" mass="25127">VGEDFIPGTMDLKLVDHMERVSDKESFTMARRLAREEGLLVGGSAGMAVVGALRVARGLPPGAVVVVILPDSGRGYLSKIFNDEWMRQNGFLESAKQVVFVREVLTAKVDAPTIIYVQPGESIGHAIELLRKYNVSQLPVVEDNQVVGSVQETSLLKMVFEGADLHRPLSTVMGRPFSTVDQEEELSAVYRALLRGDSAVVVTANGRPKGVLTKIDLIEYLAEEHEVVAR</sequence>
<comment type="caution">
    <text evidence="5">The sequence shown here is derived from an EMBL/GenBank/DDBJ whole genome shotgun (WGS) entry which is preliminary data.</text>
</comment>
<dbReference type="Proteomes" id="UP000703893">
    <property type="component" value="Unassembled WGS sequence"/>
</dbReference>
<dbReference type="Pfam" id="PF00571">
    <property type="entry name" value="CBS"/>
    <property type="match status" value="2"/>
</dbReference>
<dbReference type="SMART" id="SM00116">
    <property type="entry name" value="CBS"/>
    <property type="match status" value="2"/>
</dbReference>
<dbReference type="GO" id="GO:1901605">
    <property type="term" value="P:alpha-amino acid metabolic process"/>
    <property type="evidence" value="ECO:0007669"/>
    <property type="project" value="UniProtKB-ARBA"/>
</dbReference>
<organism evidence="5 6">
    <name type="scientific">Candidatus Tanganyikabacteria bacterium</name>
    <dbReference type="NCBI Taxonomy" id="2961651"/>
    <lineage>
        <taxon>Bacteria</taxon>
        <taxon>Bacillati</taxon>
        <taxon>Candidatus Sericytochromatia</taxon>
        <taxon>Candidatus Tanganyikabacteria</taxon>
    </lineage>
</organism>
<dbReference type="AlphaFoldDB" id="A0A937X3G5"/>
<proteinExistence type="predicted"/>
<comment type="cofactor">
    <cofactor evidence="1">
        <name>pyridoxal 5'-phosphate</name>
        <dbReference type="ChEBI" id="CHEBI:597326"/>
    </cofactor>
</comment>
<evidence type="ECO:0000313" key="6">
    <source>
        <dbReference type="Proteomes" id="UP000703893"/>
    </source>
</evidence>
<feature type="domain" description="CBS" evidence="4">
    <location>
        <begin position="173"/>
        <end position="227"/>
    </location>
</feature>
<accession>A0A937X3G5</accession>
<dbReference type="EMBL" id="VGJX01000262">
    <property type="protein sequence ID" value="MBM3274588.1"/>
    <property type="molecule type" value="Genomic_DNA"/>
</dbReference>
<dbReference type="InterPro" id="IPR001926">
    <property type="entry name" value="TrpB-like_PALP"/>
</dbReference>
<dbReference type="InterPro" id="IPR050214">
    <property type="entry name" value="Cys_Synth/Cystath_Beta-Synth"/>
</dbReference>
<evidence type="ECO:0000313" key="5">
    <source>
        <dbReference type="EMBL" id="MBM3274588.1"/>
    </source>
</evidence>
<evidence type="ECO:0000256" key="1">
    <source>
        <dbReference type="ARBA" id="ARBA00001933"/>
    </source>
</evidence>
<evidence type="ECO:0000256" key="3">
    <source>
        <dbReference type="PROSITE-ProRule" id="PRU00703"/>
    </source>
</evidence>
<dbReference type="InterPro" id="IPR036052">
    <property type="entry name" value="TrpB-like_PALP_sf"/>
</dbReference>
<dbReference type="SUPFAM" id="SSF53686">
    <property type="entry name" value="Tryptophan synthase beta subunit-like PLP-dependent enzymes"/>
    <property type="match status" value="1"/>
</dbReference>